<evidence type="ECO:0000256" key="7">
    <source>
        <dbReference type="SAM" id="MobiDB-lite"/>
    </source>
</evidence>
<dbReference type="EMBL" id="BAABBA010000005">
    <property type="protein sequence ID" value="GAA4286952.1"/>
    <property type="molecule type" value="Genomic_DNA"/>
</dbReference>
<feature type="domain" description="Response regulatory" evidence="8">
    <location>
        <begin position="9"/>
        <end position="122"/>
    </location>
</feature>
<protein>
    <submittedName>
        <fullName evidence="10">Response regulator</fullName>
    </submittedName>
</protein>
<evidence type="ECO:0000256" key="3">
    <source>
        <dbReference type="ARBA" id="ARBA00023125"/>
    </source>
</evidence>
<evidence type="ECO:0000259" key="9">
    <source>
        <dbReference type="PROSITE" id="PS51755"/>
    </source>
</evidence>
<sequence>MTETDDVRTAVVIEDDADIRFLLEATLGQAGFVVHSAGSGTAGVELIRAHRPLVTTLDISLPDIDGFEVARRIRMFSSTYLVMLTGRAEEIDTLLGLDAGADDYVTKPFRPRELRARIEAMLRRPRTLAAPSATSPAVAESPAAAGPSAAAQGAGSPSSPTREAGTGDGTAPVRTPNRVIEHRGLRMDVDARIVELDGAPVHLTRSEFDLLAALLSAPNRVVSKNELVRRLWGDDYSTGAEVAGADRRTVEVHVANLRRKLGEDASSPRFIETVRGVGYRLTPAR</sequence>
<dbReference type="InterPro" id="IPR036388">
    <property type="entry name" value="WH-like_DNA-bd_sf"/>
</dbReference>
<evidence type="ECO:0000256" key="2">
    <source>
        <dbReference type="ARBA" id="ARBA00023015"/>
    </source>
</evidence>
<dbReference type="SMART" id="SM00862">
    <property type="entry name" value="Trans_reg_C"/>
    <property type="match status" value="1"/>
</dbReference>
<reference evidence="11" key="1">
    <citation type="journal article" date="2019" name="Int. J. Syst. Evol. Microbiol.">
        <title>The Global Catalogue of Microorganisms (GCM) 10K type strain sequencing project: providing services to taxonomists for standard genome sequencing and annotation.</title>
        <authorList>
            <consortium name="The Broad Institute Genomics Platform"/>
            <consortium name="The Broad Institute Genome Sequencing Center for Infectious Disease"/>
            <person name="Wu L."/>
            <person name="Ma J."/>
        </authorList>
    </citation>
    <scope>NUCLEOTIDE SEQUENCE [LARGE SCALE GENOMIC DNA]</scope>
    <source>
        <strain evidence="11">JCM 17459</strain>
    </source>
</reference>
<feature type="DNA-binding region" description="OmpR/PhoB-type" evidence="6">
    <location>
        <begin position="177"/>
        <end position="283"/>
    </location>
</feature>
<feature type="compositionally biased region" description="Low complexity" evidence="7">
    <location>
        <begin position="129"/>
        <end position="160"/>
    </location>
</feature>
<dbReference type="Proteomes" id="UP001499841">
    <property type="component" value="Unassembled WGS sequence"/>
</dbReference>
<dbReference type="InterPro" id="IPR039420">
    <property type="entry name" value="WalR-like"/>
</dbReference>
<dbReference type="Gene3D" id="3.40.50.2300">
    <property type="match status" value="1"/>
</dbReference>
<organism evidence="10 11">
    <name type="scientific">Georgenia daeguensis</name>
    <dbReference type="NCBI Taxonomy" id="908355"/>
    <lineage>
        <taxon>Bacteria</taxon>
        <taxon>Bacillati</taxon>
        <taxon>Actinomycetota</taxon>
        <taxon>Actinomycetes</taxon>
        <taxon>Micrococcales</taxon>
        <taxon>Bogoriellaceae</taxon>
        <taxon>Georgenia</taxon>
    </lineage>
</organism>
<gene>
    <name evidence="10" type="ORF">GCM10022262_13110</name>
</gene>
<evidence type="ECO:0000256" key="5">
    <source>
        <dbReference type="PROSITE-ProRule" id="PRU00169"/>
    </source>
</evidence>
<keyword evidence="1 5" id="KW-0597">Phosphoprotein</keyword>
<comment type="caution">
    <text evidence="10">The sequence shown here is derived from an EMBL/GenBank/DDBJ whole genome shotgun (WGS) entry which is preliminary data.</text>
</comment>
<evidence type="ECO:0000259" key="8">
    <source>
        <dbReference type="PROSITE" id="PS50110"/>
    </source>
</evidence>
<dbReference type="InterPro" id="IPR001789">
    <property type="entry name" value="Sig_transdc_resp-reg_receiver"/>
</dbReference>
<dbReference type="SUPFAM" id="SSF46894">
    <property type="entry name" value="C-terminal effector domain of the bipartite response regulators"/>
    <property type="match status" value="1"/>
</dbReference>
<dbReference type="InterPro" id="IPR016032">
    <property type="entry name" value="Sig_transdc_resp-reg_C-effctor"/>
</dbReference>
<evidence type="ECO:0000313" key="11">
    <source>
        <dbReference type="Proteomes" id="UP001499841"/>
    </source>
</evidence>
<keyword evidence="2" id="KW-0805">Transcription regulation</keyword>
<keyword evidence="3 6" id="KW-0238">DNA-binding</keyword>
<dbReference type="SUPFAM" id="SSF52172">
    <property type="entry name" value="CheY-like"/>
    <property type="match status" value="1"/>
</dbReference>
<dbReference type="InterPro" id="IPR001867">
    <property type="entry name" value="OmpR/PhoB-type_DNA-bd"/>
</dbReference>
<dbReference type="CDD" id="cd00383">
    <property type="entry name" value="trans_reg_C"/>
    <property type="match status" value="1"/>
</dbReference>
<dbReference type="PANTHER" id="PTHR48111:SF4">
    <property type="entry name" value="DNA-BINDING DUAL TRANSCRIPTIONAL REGULATOR OMPR"/>
    <property type="match status" value="1"/>
</dbReference>
<evidence type="ECO:0000256" key="6">
    <source>
        <dbReference type="PROSITE-ProRule" id="PRU01091"/>
    </source>
</evidence>
<evidence type="ECO:0000313" key="10">
    <source>
        <dbReference type="EMBL" id="GAA4286952.1"/>
    </source>
</evidence>
<keyword evidence="11" id="KW-1185">Reference proteome</keyword>
<dbReference type="RefSeq" id="WP_345039042.1">
    <property type="nucleotide sequence ID" value="NZ_BAABBA010000005.1"/>
</dbReference>
<name>A0ABP8ESJ1_9MICO</name>
<keyword evidence="4" id="KW-0804">Transcription</keyword>
<dbReference type="PROSITE" id="PS51755">
    <property type="entry name" value="OMPR_PHOB"/>
    <property type="match status" value="1"/>
</dbReference>
<dbReference type="Pfam" id="PF00486">
    <property type="entry name" value="Trans_reg_C"/>
    <property type="match status" value="1"/>
</dbReference>
<dbReference type="Pfam" id="PF00072">
    <property type="entry name" value="Response_reg"/>
    <property type="match status" value="1"/>
</dbReference>
<feature type="region of interest" description="Disordered" evidence="7">
    <location>
        <begin position="127"/>
        <end position="179"/>
    </location>
</feature>
<dbReference type="PROSITE" id="PS50110">
    <property type="entry name" value="RESPONSE_REGULATORY"/>
    <property type="match status" value="1"/>
</dbReference>
<feature type="modified residue" description="4-aspartylphosphate" evidence="5">
    <location>
        <position position="58"/>
    </location>
</feature>
<evidence type="ECO:0000256" key="1">
    <source>
        <dbReference type="ARBA" id="ARBA00022553"/>
    </source>
</evidence>
<dbReference type="InterPro" id="IPR011006">
    <property type="entry name" value="CheY-like_superfamily"/>
</dbReference>
<dbReference type="SMART" id="SM00448">
    <property type="entry name" value="REC"/>
    <property type="match status" value="1"/>
</dbReference>
<accession>A0ABP8ESJ1</accession>
<dbReference type="PANTHER" id="PTHR48111">
    <property type="entry name" value="REGULATOR OF RPOS"/>
    <property type="match status" value="1"/>
</dbReference>
<feature type="domain" description="OmpR/PhoB-type" evidence="9">
    <location>
        <begin position="177"/>
        <end position="283"/>
    </location>
</feature>
<proteinExistence type="predicted"/>
<dbReference type="Gene3D" id="1.10.10.10">
    <property type="entry name" value="Winged helix-like DNA-binding domain superfamily/Winged helix DNA-binding domain"/>
    <property type="match status" value="1"/>
</dbReference>
<evidence type="ECO:0000256" key="4">
    <source>
        <dbReference type="ARBA" id="ARBA00023163"/>
    </source>
</evidence>
<dbReference type="Gene3D" id="6.10.250.690">
    <property type="match status" value="1"/>
</dbReference>